<dbReference type="EMBL" id="AAKNDG010000011">
    <property type="protein sequence ID" value="ECT5524794.1"/>
    <property type="molecule type" value="Genomic_DNA"/>
</dbReference>
<name>A0A606F4A3_SALET</name>
<gene>
    <name evidence="4" type="ORF">A0I48_24055</name>
    <name evidence="5" type="ORF">A3X85_18100</name>
</gene>
<sequence>MKNQSVIRQFSESELHQQLETFGNHDKQLSRLIRYFSHLRYNTAKTYLHWLRVWNEWYLANARLHTDWPVSSLPVSEDALLAFMGHLEGKLSRSSINSCLQALNSIHKKGLNLPGIITSEAWYMLEALKQSEARKRKTTKQATPFLIGDLKALIKLRSTTNSVRKLRDLCLIWTGFETLLRSSEIRRIRLKDLSLDSMTGEFNLTVYRTKTNISTLLTYRLTRQLTNCLLRLMNLVKMDQHSHPDEFLFQAVNFHDTGYMPPGWKLRSKGNELSELLKRHNLPYRAKQSLLNDEDEDEDEEDTVDDAGMLSKNSLLRAFKEMWNELYPNETKTRYWTGHSVRVGGAIQLNIEGYSLPQIMEMGNWSNEEMVMRYIRNIEAGKKAMIKLMRNAFDE</sequence>
<dbReference type="SUPFAM" id="SSF47823">
    <property type="entry name" value="lambda integrase-like, N-terminal domain"/>
    <property type="match status" value="1"/>
</dbReference>
<dbReference type="AlphaFoldDB" id="A0A606F4A3"/>
<evidence type="ECO:0000313" key="5">
    <source>
        <dbReference type="EMBL" id="ECU6094759.1"/>
    </source>
</evidence>
<organism evidence="5">
    <name type="scientific">Salmonella enterica subsp. enterica serovar Kentucky</name>
    <dbReference type="NCBI Taxonomy" id="192955"/>
    <lineage>
        <taxon>Bacteria</taxon>
        <taxon>Pseudomonadati</taxon>
        <taxon>Pseudomonadota</taxon>
        <taxon>Gammaproteobacteria</taxon>
        <taxon>Enterobacterales</taxon>
        <taxon>Enterobacteriaceae</taxon>
        <taxon>Salmonella</taxon>
    </lineage>
</organism>
<proteinExistence type="predicted"/>
<reference evidence="4" key="2">
    <citation type="submission" date="2018-07" db="EMBL/GenBank/DDBJ databases">
        <authorList>
            <consortium name="PulseNet: The National Subtyping Network for Foodborne Disease Surveillance"/>
            <person name="Tarr C.L."/>
            <person name="Trees E."/>
            <person name="Katz L.S."/>
            <person name="Carleton-Romer H.A."/>
            <person name="Stroika S."/>
            <person name="Kucerova Z."/>
            <person name="Roache K.F."/>
            <person name="Sabol A.L."/>
            <person name="Besser J."/>
            <person name="Gerner-Smidt P."/>
        </authorList>
    </citation>
    <scope>NUCLEOTIDE SEQUENCE [LARGE SCALE GENOMIC DNA]</scope>
    <source>
        <strain evidence="4">PNUSAS001689</strain>
    </source>
</reference>
<dbReference type="PROSITE" id="PS51898">
    <property type="entry name" value="TYR_RECOMBINASE"/>
    <property type="match status" value="1"/>
</dbReference>
<dbReference type="GO" id="GO:0015074">
    <property type="term" value="P:DNA integration"/>
    <property type="evidence" value="ECO:0007669"/>
    <property type="project" value="InterPro"/>
</dbReference>
<dbReference type="GO" id="GO:0003677">
    <property type="term" value="F:DNA binding"/>
    <property type="evidence" value="ECO:0007669"/>
    <property type="project" value="UniProtKB-KW"/>
</dbReference>
<evidence type="ECO:0000313" key="4">
    <source>
        <dbReference type="EMBL" id="ECT5524794.1"/>
    </source>
</evidence>
<dbReference type="InterPro" id="IPR010998">
    <property type="entry name" value="Integrase_recombinase_N"/>
</dbReference>
<feature type="domain" description="Tyr recombinase" evidence="3">
    <location>
        <begin position="137"/>
        <end position="387"/>
    </location>
</feature>
<reference evidence="5" key="1">
    <citation type="submission" date="2018-07" db="EMBL/GenBank/DDBJ databases">
        <authorList>
            <consortium name="NARMS: The National Antimicrobial Resistance Monitoring System"/>
        </authorList>
    </citation>
    <scope>NUCLEOTIDE SEQUENCE</scope>
    <source>
        <strain evidence="5">CVM N56563</strain>
    </source>
</reference>
<keyword evidence="1" id="KW-0238">DNA-binding</keyword>
<comment type="caution">
    <text evidence="5">The sequence shown here is derived from an EMBL/GenBank/DDBJ whole genome shotgun (WGS) entry which is preliminary data.</text>
</comment>
<dbReference type="GO" id="GO:0006310">
    <property type="term" value="P:DNA recombination"/>
    <property type="evidence" value="ECO:0007669"/>
    <property type="project" value="UniProtKB-KW"/>
</dbReference>
<dbReference type="InterPro" id="IPR011010">
    <property type="entry name" value="DNA_brk_join_enz"/>
</dbReference>
<dbReference type="InterPro" id="IPR002104">
    <property type="entry name" value="Integrase_catalytic"/>
</dbReference>
<dbReference type="Gene3D" id="1.10.150.130">
    <property type="match status" value="1"/>
</dbReference>
<evidence type="ECO:0000256" key="1">
    <source>
        <dbReference type="ARBA" id="ARBA00023125"/>
    </source>
</evidence>
<dbReference type="Pfam" id="PF00589">
    <property type="entry name" value="Phage_integrase"/>
    <property type="match status" value="1"/>
</dbReference>
<dbReference type="SUPFAM" id="SSF56349">
    <property type="entry name" value="DNA breaking-rejoining enzymes"/>
    <property type="match status" value="1"/>
</dbReference>
<dbReference type="InterPro" id="IPR013762">
    <property type="entry name" value="Integrase-like_cat_sf"/>
</dbReference>
<protein>
    <submittedName>
        <fullName evidence="5">Recombinase</fullName>
    </submittedName>
</protein>
<dbReference type="Gene3D" id="1.10.443.10">
    <property type="entry name" value="Intergrase catalytic core"/>
    <property type="match status" value="1"/>
</dbReference>
<evidence type="ECO:0000259" key="3">
    <source>
        <dbReference type="PROSITE" id="PS51898"/>
    </source>
</evidence>
<keyword evidence="2" id="KW-0233">DNA recombination</keyword>
<dbReference type="EMBL" id="AAKQMB010000024">
    <property type="protein sequence ID" value="ECU6094759.1"/>
    <property type="molecule type" value="Genomic_DNA"/>
</dbReference>
<dbReference type="Proteomes" id="UP000839686">
    <property type="component" value="Unassembled WGS sequence"/>
</dbReference>
<evidence type="ECO:0000256" key="2">
    <source>
        <dbReference type="ARBA" id="ARBA00023172"/>
    </source>
</evidence>
<accession>A0A606F4A3</accession>